<protein>
    <recommendedName>
        <fullName evidence="9">Carbohydrate sulfotransferase</fullName>
        <ecNumber evidence="9">2.8.2.-</ecNumber>
    </recommendedName>
</protein>
<keyword evidence="8 9" id="KW-0325">Glycoprotein</keyword>
<feature type="chain" id="PRO_5038866929" description="Carbohydrate sulfotransferase" evidence="11">
    <location>
        <begin position="18"/>
        <end position="336"/>
    </location>
</feature>
<dbReference type="Pfam" id="PF03567">
    <property type="entry name" value="Sulfotransfer_2"/>
    <property type="match status" value="1"/>
</dbReference>
<dbReference type="InterPro" id="IPR005331">
    <property type="entry name" value="Sulfotransferase"/>
</dbReference>
<keyword evidence="5" id="KW-1133">Transmembrane helix</keyword>
<dbReference type="AlphaFoldDB" id="A0A9D4FB11"/>
<evidence type="ECO:0000256" key="2">
    <source>
        <dbReference type="ARBA" id="ARBA00006339"/>
    </source>
</evidence>
<evidence type="ECO:0000313" key="12">
    <source>
        <dbReference type="EMBL" id="KAH3793301.1"/>
    </source>
</evidence>
<reference evidence="12" key="1">
    <citation type="journal article" date="2019" name="bioRxiv">
        <title>The Genome of the Zebra Mussel, Dreissena polymorpha: A Resource for Invasive Species Research.</title>
        <authorList>
            <person name="McCartney M.A."/>
            <person name="Auch B."/>
            <person name="Kono T."/>
            <person name="Mallez S."/>
            <person name="Zhang Y."/>
            <person name="Obille A."/>
            <person name="Becker A."/>
            <person name="Abrahante J.E."/>
            <person name="Garbe J."/>
            <person name="Badalamenti J.P."/>
            <person name="Herman A."/>
            <person name="Mangelson H."/>
            <person name="Liachko I."/>
            <person name="Sullivan S."/>
            <person name="Sone E.D."/>
            <person name="Koren S."/>
            <person name="Silverstein K.A.T."/>
            <person name="Beckman K.B."/>
            <person name="Gohl D.M."/>
        </authorList>
    </citation>
    <scope>NUCLEOTIDE SEQUENCE</scope>
    <source>
        <strain evidence="12">Duluth1</strain>
        <tissue evidence="12">Whole animal</tissue>
    </source>
</reference>
<evidence type="ECO:0000313" key="13">
    <source>
        <dbReference type="Proteomes" id="UP000828390"/>
    </source>
</evidence>
<keyword evidence="3 9" id="KW-0808">Transferase</keyword>
<evidence type="ECO:0000256" key="11">
    <source>
        <dbReference type="SAM" id="SignalP"/>
    </source>
</evidence>
<evidence type="ECO:0000256" key="10">
    <source>
        <dbReference type="SAM" id="MobiDB-lite"/>
    </source>
</evidence>
<keyword evidence="9" id="KW-0119">Carbohydrate metabolism</keyword>
<reference evidence="12" key="2">
    <citation type="submission" date="2020-11" db="EMBL/GenBank/DDBJ databases">
        <authorList>
            <person name="McCartney M.A."/>
            <person name="Auch B."/>
            <person name="Kono T."/>
            <person name="Mallez S."/>
            <person name="Becker A."/>
            <person name="Gohl D.M."/>
            <person name="Silverstein K.A.T."/>
            <person name="Koren S."/>
            <person name="Bechman K.B."/>
            <person name="Herman A."/>
            <person name="Abrahante J.E."/>
            <person name="Garbe J."/>
        </authorList>
    </citation>
    <scope>NUCLEOTIDE SEQUENCE</scope>
    <source>
        <strain evidence="12">Duluth1</strain>
        <tissue evidence="12">Whole animal</tissue>
    </source>
</reference>
<keyword evidence="6 9" id="KW-0333">Golgi apparatus</keyword>
<dbReference type="InterPro" id="IPR018011">
    <property type="entry name" value="Carb_sulfotrans_8-10"/>
</dbReference>
<evidence type="ECO:0000256" key="7">
    <source>
        <dbReference type="ARBA" id="ARBA00023136"/>
    </source>
</evidence>
<keyword evidence="13" id="KW-1185">Reference proteome</keyword>
<evidence type="ECO:0000256" key="5">
    <source>
        <dbReference type="ARBA" id="ARBA00022989"/>
    </source>
</evidence>
<keyword evidence="9" id="KW-0735">Signal-anchor</keyword>
<dbReference type="GO" id="GO:0016051">
    <property type="term" value="P:carbohydrate biosynthetic process"/>
    <property type="evidence" value="ECO:0007669"/>
    <property type="project" value="InterPro"/>
</dbReference>
<dbReference type="EMBL" id="JAIWYP010000007">
    <property type="protein sequence ID" value="KAH3793301.1"/>
    <property type="molecule type" value="Genomic_DNA"/>
</dbReference>
<dbReference type="PANTHER" id="PTHR12137:SF54">
    <property type="entry name" value="CARBOHYDRATE SULFOTRANSFERASE"/>
    <property type="match status" value="1"/>
</dbReference>
<feature type="signal peptide" evidence="11">
    <location>
        <begin position="1"/>
        <end position="17"/>
    </location>
</feature>
<keyword evidence="11" id="KW-0732">Signal</keyword>
<sequence>MSTPVSLSLLLPTLGASLPPWPFQPQPQTAIFQNTRPPTPTPTASGGAPDDFSHTNSEDSVLISKNTSILSQLNDLERRSMHLNTTCFKDILLNATYKGTERGLFFHSKVYNIAYCKVPKVGSTFWTLLFTTLDNGVDFGKKLLEKKRSSIHAGRYTFSSSFTYVKSAKVPTILPTRDPYSRLYSAFIDKSYLPIRIHTNYAVLGIQNKSLCPTDVSFQDFLQLILNEAKAGKSLDQHWAPIYSICGSCEVNAQYIVKQETFTNDIGVVLQKLNVSTEKFNFIMHTLEGKRIQSSLPGIVATILERSSAAEISRCRPWLEVTRRIWRSFQIQVKLY</sequence>
<evidence type="ECO:0000256" key="4">
    <source>
        <dbReference type="ARBA" id="ARBA00022692"/>
    </source>
</evidence>
<comment type="caution">
    <text evidence="12">The sequence shown here is derived from an EMBL/GenBank/DDBJ whole genome shotgun (WGS) entry which is preliminary data.</text>
</comment>
<evidence type="ECO:0000256" key="6">
    <source>
        <dbReference type="ARBA" id="ARBA00023034"/>
    </source>
</evidence>
<keyword evidence="7" id="KW-0472">Membrane</keyword>
<evidence type="ECO:0000256" key="3">
    <source>
        <dbReference type="ARBA" id="ARBA00022679"/>
    </source>
</evidence>
<organism evidence="12 13">
    <name type="scientific">Dreissena polymorpha</name>
    <name type="common">Zebra mussel</name>
    <name type="synonym">Mytilus polymorpha</name>
    <dbReference type="NCBI Taxonomy" id="45954"/>
    <lineage>
        <taxon>Eukaryota</taxon>
        <taxon>Metazoa</taxon>
        <taxon>Spiralia</taxon>
        <taxon>Lophotrochozoa</taxon>
        <taxon>Mollusca</taxon>
        <taxon>Bivalvia</taxon>
        <taxon>Autobranchia</taxon>
        <taxon>Heteroconchia</taxon>
        <taxon>Euheterodonta</taxon>
        <taxon>Imparidentia</taxon>
        <taxon>Neoheterodontei</taxon>
        <taxon>Myida</taxon>
        <taxon>Dreissenoidea</taxon>
        <taxon>Dreissenidae</taxon>
        <taxon>Dreissena</taxon>
    </lineage>
</organism>
<dbReference type="GO" id="GO:0008146">
    <property type="term" value="F:sulfotransferase activity"/>
    <property type="evidence" value="ECO:0007669"/>
    <property type="project" value="InterPro"/>
</dbReference>
<evidence type="ECO:0000256" key="1">
    <source>
        <dbReference type="ARBA" id="ARBA00004323"/>
    </source>
</evidence>
<comment type="similarity">
    <text evidence="2 9">Belongs to the sulfotransferase 2 family.</text>
</comment>
<accession>A0A9D4FB11</accession>
<dbReference type="Proteomes" id="UP000828390">
    <property type="component" value="Unassembled WGS sequence"/>
</dbReference>
<dbReference type="PANTHER" id="PTHR12137">
    <property type="entry name" value="CARBOHYDRATE SULFOTRANSFERASE"/>
    <property type="match status" value="1"/>
</dbReference>
<dbReference type="EC" id="2.8.2.-" evidence="9"/>
<comment type="subcellular location">
    <subcellularLocation>
        <location evidence="1 9">Golgi apparatus membrane</location>
        <topology evidence="1 9">Single-pass type II membrane protein</topology>
    </subcellularLocation>
</comment>
<keyword evidence="4" id="KW-0812">Transmembrane</keyword>
<gene>
    <name evidence="12" type="ORF">DPMN_146808</name>
</gene>
<dbReference type="GO" id="GO:0000139">
    <property type="term" value="C:Golgi membrane"/>
    <property type="evidence" value="ECO:0007669"/>
    <property type="project" value="UniProtKB-SubCell"/>
</dbReference>
<proteinExistence type="inferred from homology"/>
<evidence type="ECO:0000256" key="9">
    <source>
        <dbReference type="RuleBase" id="RU364020"/>
    </source>
</evidence>
<evidence type="ECO:0000256" key="8">
    <source>
        <dbReference type="ARBA" id="ARBA00023180"/>
    </source>
</evidence>
<name>A0A9D4FB11_DREPO</name>
<feature type="region of interest" description="Disordered" evidence="10">
    <location>
        <begin position="26"/>
        <end position="57"/>
    </location>
</feature>